<dbReference type="PANTHER" id="PTHR33107:SF5">
    <property type="entry name" value="KUNITZ TRYPSIN INHIBITOR 5"/>
    <property type="match status" value="1"/>
</dbReference>
<keyword evidence="3" id="KW-1185">Reference proteome</keyword>
<dbReference type="PANTHER" id="PTHR33107">
    <property type="entry name" value="KUNITZ TRYPSIN INHIBITOR 2"/>
    <property type="match status" value="1"/>
</dbReference>
<dbReference type="SMART" id="SM00452">
    <property type="entry name" value="STI"/>
    <property type="match status" value="2"/>
</dbReference>
<dbReference type="GO" id="GO:0004866">
    <property type="term" value="F:endopeptidase inhibitor activity"/>
    <property type="evidence" value="ECO:0007669"/>
    <property type="project" value="InterPro"/>
</dbReference>
<feature type="signal peptide" evidence="1">
    <location>
        <begin position="1"/>
        <end position="27"/>
    </location>
</feature>
<protein>
    <submittedName>
        <fullName evidence="2">Kunitz trypsin inhibitor 2-like</fullName>
    </submittedName>
</protein>
<name>A0A834WEH6_9FABA</name>
<feature type="chain" id="PRO_5032581785" evidence="1">
    <location>
        <begin position="28"/>
        <end position="410"/>
    </location>
</feature>
<proteinExistence type="predicted"/>
<dbReference type="Gene3D" id="2.80.10.50">
    <property type="match status" value="2"/>
</dbReference>
<reference evidence="2" key="1">
    <citation type="submission" date="2020-09" db="EMBL/GenBank/DDBJ databases">
        <title>Genome-Enabled Discovery of Anthraquinone Biosynthesis in Senna tora.</title>
        <authorList>
            <person name="Kang S.-H."/>
            <person name="Pandey R.P."/>
            <person name="Lee C.-M."/>
            <person name="Sim J.-S."/>
            <person name="Jeong J.-T."/>
            <person name="Choi B.-S."/>
            <person name="Jung M."/>
            <person name="Ginzburg D."/>
            <person name="Zhao K."/>
            <person name="Won S.Y."/>
            <person name="Oh T.-J."/>
            <person name="Yu Y."/>
            <person name="Kim N.-H."/>
            <person name="Lee O.R."/>
            <person name="Lee T.-H."/>
            <person name="Bashyal P."/>
            <person name="Kim T.-S."/>
            <person name="Lee W.-H."/>
            <person name="Kawkins C."/>
            <person name="Kim C.-K."/>
            <person name="Kim J.S."/>
            <person name="Ahn B.O."/>
            <person name="Rhee S.Y."/>
            <person name="Sohng J.K."/>
        </authorList>
    </citation>
    <scope>NUCLEOTIDE SEQUENCE</scope>
    <source>
        <tissue evidence="2">Leaf</tissue>
    </source>
</reference>
<dbReference type="Pfam" id="PF00197">
    <property type="entry name" value="Kunitz_legume"/>
    <property type="match status" value="2"/>
</dbReference>
<sequence>MMKTTTILSLFFTLLLSLLTNPLPTGAEPVLDTSGKPLEPGVPYQILPVTGGPFALAAYGNDTCPLLVVQTQKNTAATNSLVRFPPVTFSPANPEASVIQTSTNLNVKFSSSSSRSCKDSSMVWRILKRITEARFISTDGVEGNPSFETYVNWFMIDKSSSEKNGGYKLKFCPSDVCKCSIVCSELGIYVGIDNKSTIFSLLFTLLLCTLTKPLPTGAAGPHPVLDTSGKPLQPGVPYQILPVAGGPFALGAYENDMCPLVVVQAAQQKKAAATNNDFLKFPPVTFSPAKSGAGVIRTGTNLNVKFSTTSSSTCGGSTMVWRLLKRITEARFISTDGVEGNPSSDTLFNWFMIEKSKSKRGGYKLKFCPTEICNCSVVCSDLGIYVGDDKKRYLGLADKLQPISVVFKRV</sequence>
<gene>
    <name evidence="2" type="ORF">G2W53_025750</name>
</gene>
<dbReference type="AlphaFoldDB" id="A0A834WEH6"/>
<evidence type="ECO:0000313" key="3">
    <source>
        <dbReference type="Proteomes" id="UP000634136"/>
    </source>
</evidence>
<keyword evidence="1" id="KW-0732">Signal</keyword>
<evidence type="ECO:0000313" key="2">
    <source>
        <dbReference type="EMBL" id="KAF7820295.1"/>
    </source>
</evidence>
<dbReference type="OrthoDB" id="1872570at2759"/>
<dbReference type="InterPro" id="IPR002160">
    <property type="entry name" value="Prot_inh_Kunz-lg"/>
</dbReference>
<evidence type="ECO:0000256" key="1">
    <source>
        <dbReference type="SAM" id="SignalP"/>
    </source>
</evidence>
<comment type="caution">
    <text evidence="2">The sequence shown here is derived from an EMBL/GenBank/DDBJ whole genome shotgun (WGS) entry which is preliminary data.</text>
</comment>
<dbReference type="EMBL" id="JAAIUW010000008">
    <property type="protein sequence ID" value="KAF7820295.1"/>
    <property type="molecule type" value="Genomic_DNA"/>
</dbReference>
<accession>A0A834WEH6</accession>
<organism evidence="2 3">
    <name type="scientific">Senna tora</name>
    <dbReference type="NCBI Taxonomy" id="362788"/>
    <lineage>
        <taxon>Eukaryota</taxon>
        <taxon>Viridiplantae</taxon>
        <taxon>Streptophyta</taxon>
        <taxon>Embryophyta</taxon>
        <taxon>Tracheophyta</taxon>
        <taxon>Spermatophyta</taxon>
        <taxon>Magnoliopsida</taxon>
        <taxon>eudicotyledons</taxon>
        <taxon>Gunneridae</taxon>
        <taxon>Pentapetalae</taxon>
        <taxon>rosids</taxon>
        <taxon>fabids</taxon>
        <taxon>Fabales</taxon>
        <taxon>Fabaceae</taxon>
        <taxon>Caesalpinioideae</taxon>
        <taxon>Cassia clade</taxon>
        <taxon>Senna</taxon>
    </lineage>
</organism>
<dbReference type="Proteomes" id="UP000634136">
    <property type="component" value="Unassembled WGS sequence"/>
</dbReference>
<dbReference type="InterPro" id="IPR011065">
    <property type="entry name" value="Kunitz_inhibitor_STI-like_sf"/>
</dbReference>
<dbReference type="SUPFAM" id="SSF50386">
    <property type="entry name" value="STI-like"/>
    <property type="match status" value="2"/>
</dbReference>